<dbReference type="AlphaFoldDB" id="A0A2N9G0I4"/>
<evidence type="ECO:0000259" key="2">
    <source>
        <dbReference type="Pfam" id="PF05004"/>
    </source>
</evidence>
<dbReference type="PANTHER" id="PTHR12354">
    <property type="entry name" value="INTERFERON-RELATED DEVELOPMENTAL REGULATOR"/>
    <property type="match status" value="1"/>
</dbReference>
<evidence type="ECO:0000256" key="1">
    <source>
        <dbReference type="ARBA" id="ARBA00008828"/>
    </source>
</evidence>
<organism evidence="3">
    <name type="scientific">Fagus sylvatica</name>
    <name type="common">Beechnut</name>
    <dbReference type="NCBI Taxonomy" id="28930"/>
    <lineage>
        <taxon>Eukaryota</taxon>
        <taxon>Viridiplantae</taxon>
        <taxon>Streptophyta</taxon>
        <taxon>Embryophyta</taxon>
        <taxon>Tracheophyta</taxon>
        <taxon>Spermatophyta</taxon>
        <taxon>Magnoliopsida</taxon>
        <taxon>eudicotyledons</taxon>
        <taxon>Gunneridae</taxon>
        <taxon>Pentapetalae</taxon>
        <taxon>rosids</taxon>
        <taxon>fabids</taxon>
        <taxon>Fagales</taxon>
        <taxon>Fagaceae</taxon>
        <taxon>Fagus</taxon>
    </lineage>
</organism>
<evidence type="ECO:0000313" key="3">
    <source>
        <dbReference type="EMBL" id="SPC92799.1"/>
    </source>
</evidence>
<sequence length="259" mass="28313">MEKNFVTLLHHYLHSIKRGSAREICLASRAIGLLALTTDCEDKAHELLEQSLFPLSEALKSGSEISKISQIIESLAVITFIGGKNQEEAEGAMQIIWEFICQKTGSKIVVSKLSPAVITTAISAWSFILTTTNGWVLNSKIWQEAASHLSSFLVNDDRSVRIAAGEALAILFEFGCPKKYSSEAIQQLVEKILDQVGDLSAEAGGRGSKKKDLGSQRNFFGDLLEFLKDGYCPETSMKIGGDLLNTSTWSELIQVLSPS</sequence>
<dbReference type="InterPro" id="IPR007701">
    <property type="entry name" value="Interferon-rel_develop_reg_N"/>
</dbReference>
<protein>
    <recommendedName>
        <fullName evidence="2">Interferon-related developmental regulator N-terminal domain-containing protein</fullName>
    </recommendedName>
</protein>
<dbReference type="InterPro" id="IPR039777">
    <property type="entry name" value="IFRD"/>
</dbReference>
<dbReference type="EMBL" id="OIVN01001335">
    <property type="protein sequence ID" value="SPC92799.1"/>
    <property type="molecule type" value="Genomic_DNA"/>
</dbReference>
<feature type="domain" description="Interferon-related developmental regulator N-terminal" evidence="2">
    <location>
        <begin position="2"/>
        <end position="227"/>
    </location>
</feature>
<dbReference type="Pfam" id="PF05004">
    <property type="entry name" value="IFRD"/>
    <property type="match status" value="1"/>
</dbReference>
<comment type="similarity">
    <text evidence="1">Belongs to the IFRD family.</text>
</comment>
<name>A0A2N9G0I4_FAGSY</name>
<accession>A0A2N9G0I4</accession>
<dbReference type="PANTHER" id="PTHR12354:SF1">
    <property type="entry name" value="INTERFERON-RELATED DEVELOPMENTAL REGULATOR 1"/>
    <property type="match status" value="1"/>
</dbReference>
<dbReference type="InterPro" id="IPR016024">
    <property type="entry name" value="ARM-type_fold"/>
</dbReference>
<reference evidence="3" key="1">
    <citation type="submission" date="2018-02" db="EMBL/GenBank/DDBJ databases">
        <authorList>
            <person name="Cohen D.B."/>
            <person name="Kent A.D."/>
        </authorList>
    </citation>
    <scope>NUCLEOTIDE SEQUENCE</scope>
</reference>
<proteinExistence type="inferred from homology"/>
<gene>
    <name evidence="3" type="ORF">FSB_LOCUS20681</name>
</gene>
<dbReference type="SUPFAM" id="SSF48371">
    <property type="entry name" value="ARM repeat"/>
    <property type="match status" value="1"/>
</dbReference>